<feature type="chain" id="PRO_5001573246" evidence="13">
    <location>
        <begin position="24"/>
        <end position="758"/>
    </location>
</feature>
<dbReference type="Pfam" id="PF07715">
    <property type="entry name" value="Plug"/>
    <property type="match status" value="1"/>
</dbReference>
<dbReference type="InterPro" id="IPR000531">
    <property type="entry name" value="Beta-barrel_TonB"/>
</dbReference>
<protein>
    <submittedName>
        <fullName evidence="16">TonB-dependent receptor</fullName>
    </submittedName>
</protein>
<organism evidence="16 17">
    <name type="scientific">Hyphomonas oceanitis SCH89</name>
    <dbReference type="NCBI Taxonomy" id="1280953"/>
    <lineage>
        <taxon>Bacteria</taxon>
        <taxon>Pseudomonadati</taxon>
        <taxon>Pseudomonadota</taxon>
        <taxon>Alphaproteobacteria</taxon>
        <taxon>Hyphomonadales</taxon>
        <taxon>Hyphomonadaceae</taxon>
        <taxon>Hyphomonas</taxon>
    </lineage>
</organism>
<sequence>MRLRLLGTSAAALLMAASAYAQAQEADAGAPAQAETEDAVAVLEQIVVTAQKRSENVQEVPIAITALSSSTLEKQRVTNVVSLDNLVPGLRIAAADAAANPKIFIRGSGLNDFNPTSSSGVGLYADGVYIGSPLAQFATFFDLDRVEVLRGPQGTLYGRNTTGGAINVISKRPTFSPEGYAALEYGTFNAVDATAAFGGPIVEDKLAFRIAAKYAEDDGFSTNAATGHDVNFTEQYAVRGSLLFTPDSDTDVMFTVNRFMNRGGAVQPKSRALFPSAPEAAGPDGVCAPNAYRSGLCTDLLGYADTNPDPYKVDSNLEGLDKVDLTSLMLSVDRSVGDLTLTSITAWQDVKRNAQENTDSSPLQMIESSYINQQTEFSQELRLASDVGALQWVVGAYYMRDTTDSKSAYDLLRAYRPFFVTPENPNGASPENSIGVFGYPYEQTTDTYAIFGQADYELTPDLILTTGLRWSSDDKTMDYARTIEESIVQFSVKDSKTFSDWSGKVGLKYNLSDLSNVYASYSRGYKSGGFFGGNADDASQIQPYANETVNAYEVGSKSDLMGQRLRLNLSGFYYDYQDIQAYSTVLRDGVTVQVLDNAASADMYGAEAELTYMPVRNLDLSLGMAWLHAEYGDYKSLGDDYSGNQMPQAPKYSLTSRAQYTFEMPSGATITPSVDISYRSKVFFDSTERERLSDPELWLVGAELAMTSASGHIEGGFWGRNLTDEAYLTSANPIDSLGVDLLTYSRPRSVGIFLRYNY</sequence>
<proteinExistence type="inferred from homology"/>
<evidence type="ECO:0000256" key="3">
    <source>
        <dbReference type="ARBA" id="ARBA00022452"/>
    </source>
</evidence>
<feature type="signal peptide" evidence="13">
    <location>
        <begin position="1"/>
        <end position="23"/>
    </location>
</feature>
<evidence type="ECO:0000259" key="15">
    <source>
        <dbReference type="Pfam" id="PF07715"/>
    </source>
</evidence>
<dbReference type="Gene3D" id="2.40.170.20">
    <property type="entry name" value="TonB-dependent receptor, beta-barrel domain"/>
    <property type="match status" value="1"/>
</dbReference>
<dbReference type="PANTHER" id="PTHR32552:SF81">
    <property type="entry name" value="TONB-DEPENDENT OUTER MEMBRANE RECEPTOR"/>
    <property type="match status" value="1"/>
</dbReference>
<keyword evidence="17" id="KW-1185">Reference proteome</keyword>
<evidence type="ECO:0000256" key="9">
    <source>
        <dbReference type="ARBA" id="ARBA00023136"/>
    </source>
</evidence>
<comment type="subcellular location">
    <subcellularLocation>
        <location evidence="1 11">Cell outer membrane</location>
        <topology evidence="1 11">Multi-pass membrane protein</topology>
    </subcellularLocation>
</comment>
<evidence type="ECO:0000256" key="11">
    <source>
        <dbReference type="PROSITE-ProRule" id="PRU01360"/>
    </source>
</evidence>
<dbReference type="InterPro" id="IPR039426">
    <property type="entry name" value="TonB-dep_rcpt-like"/>
</dbReference>
<keyword evidence="16" id="KW-0675">Receptor</keyword>
<evidence type="ECO:0000313" key="17">
    <source>
        <dbReference type="Proteomes" id="UP000024942"/>
    </source>
</evidence>
<dbReference type="Pfam" id="PF00593">
    <property type="entry name" value="TonB_dep_Rec_b-barrel"/>
    <property type="match status" value="1"/>
</dbReference>
<reference evidence="16 17" key="1">
    <citation type="journal article" date="2014" name="Antonie Van Leeuwenhoek">
        <title>Hyphomonas beringensis sp. nov. and Hyphomonas chukchiensis sp. nov., isolated from surface seawater of the Bering Sea and Chukchi Sea.</title>
        <authorList>
            <person name="Li C."/>
            <person name="Lai Q."/>
            <person name="Li G."/>
            <person name="Dong C."/>
            <person name="Wang J."/>
            <person name="Liao Y."/>
            <person name="Shao Z."/>
        </authorList>
    </citation>
    <scope>NUCLEOTIDE SEQUENCE [LARGE SCALE GENOMIC DNA]</scope>
    <source>
        <strain evidence="16 17">SCH89</strain>
    </source>
</reference>
<name>A0A059G5D6_9PROT</name>
<evidence type="ECO:0000256" key="13">
    <source>
        <dbReference type="SAM" id="SignalP"/>
    </source>
</evidence>
<feature type="domain" description="TonB-dependent receptor plug" evidence="15">
    <location>
        <begin position="57"/>
        <end position="165"/>
    </location>
</feature>
<keyword evidence="8 12" id="KW-0798">TonB box</keyword>
<dbReference type="InterPro" id="IPR012910">
    <property type="entry name" value="Plug_dom"/>
</dbReference>
<evidence type="ECO:0000256" key="12">
    <source>
        <dbReference type="RuleBase" id="RU003357"/>
    </source>
</evidence>
<evidence type="ECO:0000256" key="10">
    <source>
        <dbReference type="ARBA" id="ARBA00023237"/>
    </source>
</evidence>
<dbReference type="PANTHER" id="PTHR32552">
    <property type="entry name" value="FERRICHROME IRON RECEPTOR-RELATED"/>
    <property type="match status" value="1"/>
</dbReference>
<evidence type="ECO:0000256" key="7">
    <source>
        <dbReference type="ARBA" id="ARBA00023065"/>
    </source>
</evidence>
<evidence type="ECO:0000256" key="1">
    <source>
        <dbReference type="ARBA" id="ARBA00004571"/>
    </source>
</evidence>
<keyword evidence="3 11" id="KW-1134">Transmembrane beta strand</keyword>
<keyword evidence="7" id="KW-0406">Ion transport</keyword>
<dbReference type="RefSeq" id="WP_035539484.1">
    <property type="nucleotide sequence ID" value="NZ_ARYL01000021.1"/>
</dbReference>
<keyword evidence="9 11" id="KW-0472">Membrane</keyword>
<dbReference type="PROSITE" id="PS52016">
    <property type="entry name" value="TONB_DEPENDENT_REC_3"/>
    <property type="match status" value="1"/>
</dbReference>
<keyword evidence="13" id="KW-0732">Signal</keyword>
<dbReference type="SUPFAM" id="SSF56935">
    <property type="entry name" value="Porins"/>
    <property type="match status" value="1"/>
</dbReference>
<dbReference type="Proteomes" id="UP000024942">
    <property type="component" value="Unassembled WGS sequence"/>
</dbReference>
<comment type="caution">
    <text evidence="16">The sequence shown here is derived from an EMBL/GenBank/DDBJ whole genome shotgun (WGS) entry which is preliminary data.</text>
</comment>
<dbReference type="PATRIC" id="fig|1280953.3.peg.2725"/>
<dbReference type="CDD" id="cd01347">
    <property type="entry name" value="ligand_gated_channel"/>
    <property type="match status" value="1"/>
</dbReference>
<evidence type="ECO:0000256" key="5">
    <source>
        <dbReference type="ARBA" id="ARBA00022692"/>
    </source>
</evidence>
<evidence type="ECO:0000256" key="2">
    <source>
        <dbReference type="ARBA" id="ARBA00022448"/>
    </source>
</evidence>
<dbReference type="InterPro" id="IPR036942">
    <property type="entry name" value="Beta-barrel_TonB_sf"/>
</dbReference>
<evidence type="ECO:0000256" key="8">
    <source>
        <dbReference type="ARBA" id="ARBA00023077"/>
    </source>
</evidence>
<keyword evidence="10 11" id="KW-0998">Cell outer membrane</keyword>
<dbReference type="OrthoDB" id="7313036at2"/>
<keyword evidence="6" id="KW-0408">Iron</keyword>
<keyword evidence="5 11" id="KW-0812">Transmembrane</keyword>
<dbReference type="GO" id="GO:0006826">
    <property type="term" value="P:iron ion transport"/>
    <property type="evidence" value="ECO:0007669"/>
    <property type="project" value="UniProtKB-KW"/>
</dbReference>
<dbReference type="STRING" id="1280953.HOC_13549"/>
<evidence type="ECO:0000259" key="14">
    <source>
        <dbReference type="Pfam" id="PF00593"/>
    </source>
</evidence>
<evidence type="ECO:0000256" key="6">
    <source>
        <dbReference type="ARBA" id="ARBA00023004"/>
    </source>
</evidence>
<keyword evidence="4" id="KW-0410">Iron transport</keyword>
<dbReference type="EMBL" id="ARYL01000021">
    <property type="protein sequence ID" value="KDA01800.1"/>
    <property type="molecule type" value="Genomic_DNA"/>
</dbReference>
<feature type="domain" description="TonB-dependent receptor-like beta-barrel" evidence="14">
    <location>
        <begin position="314"/>
        <end position="663"/>
    </location>
</feature>
<dbReference type="GO" id="GO:0009279">
    <property type="term" value="C:cell outer membrane"/>
    <property type="evidence" value="ECO:0007669"/>
    <property type="project" value="UniProtKB-SubCell"/>
</dbReference>
<evidence type="ECO:0000313" key="16">
    <source>
        <dbReference type="EMBL" id="KDA01800.1"/>
    </source>
</evidence>
<comment type="similarity">
    <text evidence="11 12">Belongs to the TonB-dependent receptor family.</text>
</comment>
<keyword evidence="2 11" id="KW-0813">Transport</keyword>
<dbReference type="AlphaFoldDB" id="A0A059G5D6"/>
<dbReference type="eggNOG" id="COG4771">
    <property type="taxonomic scope" value="Bacteria"/>
</dbReference>
<accession>A0A059G5D6</accession>
<gene>
    <name evidence="16" type="ORF">HOC_13549</name>
</gene>
<evidence type="ECO:0000256" key="4">
    <source>
        <dbReference type="ARBA" id="ARBA00022496"/>
    </source>
</evidence>